<feature type="transmembrane region" description="Helical" evidence="1">
    <location>
        <begin position="126"/>
        <end position="149"/>
    </location>
</feature>
<evidence type="ECO:0000313" key="3">
    <source>
        <dbReference type="Proteomes" id="UP000191024"/>
    </source>
</evidence>
<feature type="transmembrane region" description="Helical" evidence="1">
    <location>
        <begin position="44"/>
        <end position="65"/>
    </location>
</feature>
<keyword evidence="1" id="KW-0472">Membrane</keyword>
<name>A0A1G4IV21_9SACH</name>
<proteinExistence type="predicted"/>
<dbReference type="OrthoDB" id="10561748at2759"/>
<keyword evidence="1" id="KW-0812">Transmembrane</keyword>
<keyword evidence="3" id="KW-1185">Reference proteome</keyword>
<accession>A0A1G4IV21</accession>
<dbReference type="AlphaFoldDB" id="A0A1G4IV21"/>
<evidence type="ECO:0000313" key="2">
    <source>
        <dbReference type="EMBL" id="SCU80816.1"/>
    </source>
</evidence>
<organism evidence="2 3">
    <name type="scientific">Lachancea mirantina</name>
    <dbReference type="NCBI Taxonomy" id="1230905"/>
    <lineage>
        <taxon>Eukaryota</taxon>
        <taxon>Fungi</taxon>
        <taxon>Dikarya</taxon>
        <taxon>Ascomycota</taxon>
        <taxon>Saccharomycotina</taxon>
        <taxon>Saccharomycetes</taxon>
        <taxon>Saccharomycetales</taxon>
        <taxon>Saccharomycetaceae</taxon>
        <taxon>Lachancea</taxon>
    </lineage>
</organism>
<sequence length="209" mass="23631">MLENNPRGSNTGVVVALLVLFCLNYLLTVFGAPFENVTNRSAFFFYWSLEELLAVFFCCSICILLHQQPLRQDLYLLQSMMVGLSFLNVSCSIIGLVYIVKCLKSESPMMYHFGQNQNPVVLTRRILVVTVLSFASWSTCAALSCCVHWKLVQQANMTFGSNPRSSRCSQSNDWSTFYQVLHGMPKNYEAASSTENVKLKDSEIFTLSR</sequence>
<evidence type="ECO:0000256" key="1">
    <source>
        <dbReference type="SAM" id="Phobius"/>
    </source>
</evidence>
<protein>
    <submittedName>
        <fullName evidence="2">LAMI_0B03818g1_1</fullName>
    </submittedName>
</protein>
<feature type="transmembrane region" description="Helical" evidence="1">
    <location>
        <begin position="77"/>
        <end position="100"/>
    </location>
</feature>
<gene>
    <name evidence="2" type="ORF">LAMI_0B03818G</name>
</gene>
<feature type="transmembrane region" description="Helical" evidence="1">
    <location>
        <begin position="12"/>
        <end position="32"/>
    </location>
</feature>
<keyword evidence="1" id="KW-1133">Transmembrane helix</keyword>
<reference evidence="2 3" key="1">
    <citation type="submission" date="2016-03" db="EMBL/GenBank/DDBJ databases">
        <authorList>
            <person name="Devillers H."/>
        </authorList>
    </citation>
    <scope>NUCLEOTIDE SEQUENCE [LARGE SCALE GENOMIC DNA]</scope>
    <source>
        <strain evidence="2">CBS 11717</strain>
    </source>
</reference>
<dbReference type="EMBL" id="LT598464">
    <property type="protein sequence ID" value="SCU80816.1"/>
    <property type="molecule type" value="Genomic_DNA"/>
</dbReference>
<dbReference type="Proteomes" id="UP000191024">
    <property type="component" value="Chromosome B"/>
</dbReference>